<dbReference type="Pfam" id="PF00132">
    <property type="entry name" value="Hexapep"/>
    <property type="match status" value="1"/>
</dbReference>
<dbReference type="AlphaFoldDB" id="A0A4R6YFE6"/>
<protein>
    <submittedName>
        <fullName evidence="1">Transferase family hexapeptide repeat protein</fullName>
    </submittedName>
</protein>
<dbReference type="RefSeq" id="WP_133675220.1">
    <property type="nucleotide sequence ID" value="NZ_SNZF01000012.1"/>
</dbReference>
<organism evidence="1 2">
    <name type="scientific">Aquamicrobium defluvii</name>
    <dbReference type="NCBI Taxonomy" id="69279"/>
    <lineage>
        <taxon>Bacteria</taxon>
        <taxon>Pseudomonadati</taxon>
        <taxon>Pseudomonadota</taxon>
        <taxon>Alphaproteobacteria</taxon>
        <taxon>Hyphomicrobiales</taxon>
        <taxon>Phyllobacteriaceae</taxon>
        <taxon>Aquamicrobium</taxon>
    </lineage>
</organism>
<keyword evidence="1" id="KW-0808">Transferase</keyword>
<sequence>MNERIKSLIFLAKPVMKAVLTLFFDRRYLAGRYFDNSLSGYLWGFRAIWQRNILRLGRPMPFPVGLTCRVSNGKRILFHPDDLNNFQSPGTYLQNFSGTIKLGHGCYIGPNVGIITSNHDPLDLDNHLPPKDVEIGEKCWIGMNSVLLPGVVLGPKTIVGAGSVVTKSFPEGKCIIAGNPARKIKILSENVPI</sequence>
<dbReference type="InterPro" id="IPR051159">
    <property type="entry name" value="Hexapeptide_acetyltransf"/>
</dbReference>
<dbReference type="PANTHER" id="PTHR23416">
    <property type="entry name" value="SIALIC ACID SYNTHASE-RELATED"/>
    <property type="match status" value="1"/>
</dbReference>
<dbReference type="InterPro" id="IPR011004">
    <property type="entry name" value="Trimer_LpxA-like_sf"/>
</dbReference>
<dbReference type="InterPro" id="IPR001451">
    <property type="entry name" value="Hexapep"/>
</dbReference>
<evidence type="ECO:0000313" key="1">
    <source>
        <dbReference type="EMBL" id="TDR34869.1"/>
    </source>
</evidence>
<keyword evidence="2" id="KW-1185">Reference proteome</keyword>
<dbReference type="CDD" id="cd04647">
    <property type="entry name" value="LbH_MAT_like"/>
    <property type="match status" value="1"/>
</dbReference>
<proteinExistence type="predicted"/>
<comment type="caution">
    <text evidence="1">The sequence shown here is derived from an EMBL/GenBank/DDBJ whole genome shotgun (WGS) entry which is preliminary data.</text>
</comment>
<dbReference type="OrthoDB" id="9815592at2"/>
<dbReference type="SUPFAM" id="SSF51161">
    <property type="entry name" value="Trimeric LpxA-like enzymes"/>
    <property type="match status" value="1"/>
</dbReference>
<gene>
    <name evidence="1" type="ORF">DES43_11281</name>
</gene>
<name>A0A4R6YFE6_9HYPH</name>
<dbReference type="EMBL" id="SNZF01000012">
    <property type="protein sequence ID" value="TDR34869.1"/>
    <property type="molecule type" value="Genomic_DNA"/>
</dbReference>
<reference evidence="1 2" key="1">
    <citation type="submission" date="2019-03" db="EMBL/GenBank/DDBJ databases">
        <title>Genomic Encyclopedia of Type Strains, Phase IV (KMG-IV): sequencing the most valuable type-strain genomes for metagenomic binning, comparative biology and taxonomic classification.</title>
        <authorList>
            <person name="Goeker M."/>
        </authorList>
    </citation>
    <scope>NUCLEOTIDE SEQUENCE [LARGE SCALE GENOMIC DNA]</scope>
    <source>
        <strain evidence="1 2">DSM 11603</strain>
    </source>
</reference>
<dbReference type="Gene3D" id="2.160.10.10">
    <property type="entry name" value="Hexapeptide repeat proteins"/>
    <property type="match status" value="1"/>
</dbReference>
<dbReference type="Proteomes" id="UP000294958">
    <property type="component" value="Unassembled WGS sequence"/>
</dbReference>
<accession>A0A4R6YFE6</accession>
<evidence type="ECO:0000313" key="2">
    <source>
        <dbReference type="Proteomes" id="UP000294958"/>
    </source>
</evidence>
<dbReference type="GO" id="GO:0016740">
    <property type="term" value="F:transferase activity"/>
    <property type="evidence" value="ECO:0007669"/>
    <property type="project" value="UniProtKB-KW"/>
</dbReference>